<dbReference type="EMBL" id="JBHUOF010000019">
    <property type="protein sequence ID" value="MFD2800628.1"/>
    <property type="molecule type" value="Genomic_DNA"/>
</dbReference>
<dbReference type="InterPro" id="IPR029069">
    <property type="entry name" value="HotDog_dom_sf"/>
</dbReference>
<dbReference type="RefSeq" id="WP_377392205.1">
    <property type="nucleotide sequence ID" value="NZ_JBHSAN010000028.1"/>
</dbReference>
<gene>
    <name evidence="1" type="ORF">ACFS2C_14635</name>
</gene>
<accession>A0ABW5W9M8</accession>
<sequence length="142" mass="16236">MFEQPRIAQEFDDVSYEALHEGQTFTSTYEVSRELVRVYNGLVGQPDPPEPSQTAPPWVYCTFLPLYRALAGRMQQGSVHTRQKVDHVTATRIGEVLDVEVRVTAKFERDGKRHVVFESLFYGTGHDLRCRVETALLWGYSA</sequence>
<dbReference type="Proteomes" id="UP001597478">
    <property type="component" value="Unassembled WGS sequence"/>
</dbReference>
<evidence type="ECO:0000313" key="2">
    <source>
        <dbReference type="Proteomes" id="UP001597478"/>
    </source>
</evidence>
<dbReference type="SUPFAM" id="SSF54637">
    <property type="entry name" value="Thioesterase/thiol ester dehydrase-isomerase"/>
    <property type="match status" value="1"/>
</dbReference>
<evidence type="ECO:0008006" key="3">
    <source>
        <dbReference type="Google" id="ProtNLM"/>
    </source>
</evidence>
<name>A0ABW5W9M8_9PSEU</name>
<comment type="caution">
    <text evidence="1">The sequence shown here is derived from an EMBL/GenBank/DDBJ whole genome shotgun (WGS) entry which is preliminary data.</text>
</comment>
<reference evidence="2" key="1">
    <citation type="journal article" date="2019" name="Int. J. Syst. Evol. Microbiol.">
        <title>The Global Catalogue of Microorganisms (GCM) 10K type strain sequencing project: providing services to taxonomists for standard genome sequencing and annotation.</title>
        <authorList>
            <consortium name="The Broad Institute Genomics Platform"/>
            <consortium name="The Broad Institute Genome Sequencing Center for Infectious Disease"/>
            <person name="Wu L."/>
            <person name="Ma J."/>
        </authorList>
    </citation>
    <scope>NUCLEOTIDE SEQUENCE [LARGE SCALE GENOMIC DNA]</scope>
    <source>
        <strain evidence="2">IBRC-M 10906</strain>
    </source>
</reference>
<protein>
    <recommendedName>
        <fullName evidence="3">N-terminal of MaoC-like dehydratase domain-containing protein</fullName>
    </recommendedName>
</protein>
<proteinExistence type="predicted"/>
<organism evidence="1 2">
    <name type="scientific">Prauserella oleivorans</name>
    <dbReference type="NCBI Taxonomy" id="1478153"/>
    <lineage>
        <taxon>Bacteria</taxon>
        <taxon>Bacillati</taxon>
        <taxon>Actinomycetota</taxon>
        <taxon>Actinomycetes</taxon>
        <taxon>Pseudonocardiales</taxon>
        <taxon>Pseudonocardiaceae</taxon>
        <taxon>Prauserella</taxon>
    </lineage>
</organism>
<dbReference type="Gene3D" id="3.10.129.10">
    <property type="entry name" value="Hotdog Thioesterase"/>
    <property type="match status" value="1"/>
</dbReference>
<keyword evidence="2" id="KW-1185">Reference proteome</keyword>
<evidence type="ECO:0000313" key="1">
    <source>
        <dbReference type="EMBL" id="MFD2800628.1"/>
    </source>
</evidence>